<dbReference type="Proteomes" id="UP000594262">
    <property type="component" value="Unplaced"/>
</dbReference>
<evidence type="ECO:0000256" key="1">
    <source>
        <dbReference type="SAM" id="SignalP"/>
    </source>
</evidence>
<feature type="signal peptide" evidence="1">
    <location>
        <begin position="1"/>
        <end position="18"/>
    </location>
</feature>
<reference evidence="2" key="1">
    <citation type="submission" date="2021-01" db="UniProtKB">
        <authorList>
            <consortium name="EnsemblMetazoa"/>
        </authorList>
    </citation>
    <scope>IDENTIFICATION</scope>
</reference>
<keyword evidence="3" id="KW-1185">Reference proteome</keyword>
<dbReference type="AlphaFoldDB" id="A0A7M5X468"/>
<organism evidence="2 3">
    <name type="scientific">Clytia hemisphaerica</name>
    <dbReference type="NCBI Taxonomy" id="252671"/>
    <lineage>
        <taxon>Eukaryota</taxon>
        <taxon>Metazoa</taxon>
        <taxon>Cnidaria</taxon>
        <taxon>Hydrozoa</taxon>
        <taxon>Hydroidolina</taxon>
        <taxon>Leptothecata</taxon>
        <taxon>Obeliida</taxon>
        <taxon>Clytiidae</taxon>
        <taxon>Clytia</taxon>
    </lineage>
</organism>
<keyword evidence="1" id="KW-0732">Signal</keyword>
<evidence type="ECO:0000313" key="3">
    <source>
        <dbReference type="Proteomes" id="UP000594262"/>
    </source>
</evidence>
<dbReference type="RefSeq" id="XP_066916199.1">
    <property type="nucleotide sequence ID" value="XM_067060098.1"/>
</dbReference>
<feature type="chain" id="PRO_5029632874" evidence="1">
    <location>
        <begin position="19"/>
        <end position="175"/>
    </location>
</feature>
<sequence>MEFSSVIIISALIAITACSDSCPSTTLTNKCNRLCQPPEGECQDDGYCLCKKGYTGPDNKPYAKDNSRVEASHCLLTCNDNPANPSLSKNQHQPCLYTCDARCQSQVGSCVTDGEYKGKCLCWWGHTGPNALFIETGGNRGRIYADYCKPNSDCTGWSVLDRWCADSGISFAYYK</sequence>
<proteinExistence type="predicted"/>
<accession>A0A7M5X468</accession>
<dbReference type="GeneID" id="136803373"/>
<dbReference type="OrthoDB" id="5971175at2759"/>
<name>A0A7M5X468_9CNID</name>
<protein>
    <submittedName>
        <fullName evidence="2">Uncharacterized protein</fullName>
    </submittedName>
</protein>
<evidence type="ECO:0000313" key="2">
    <source>
        <dbReference type="EnsemblMetazoa" id="CLYHEMP016698.1"/>
    </source>
</evidence>
<dbReference type="EnsemblMetazoa" id="CLYHEMT016698.1">
    <property type="protein sequence ID" value="CLYHEMP016698.1"/>
    <property type="gene ID" value="CLYHEMG016698"/>
</dbReference>